<reference evidence="1 2" key="1">
    <citation type="submission" date="2020-09" db="EMBL/GenBank/DDBJ databases">
        <title>Diversity and distribution of actinomycetes associated with coral in the coast of Hainan.</title>
        <authorList>
            <person name="Li F."/>
        </authorList>
    </citation>
    <scope>NUCLEOTIDE SEQUENCE [LARGE SCALE GENOMIC DNA]</scope>
    <source>
        <strain evidence="1 2">HNM0947</strain>
    </source>
</reference>
<proteinExistence type="predicted"/>
<dbReference type="CDD" id="cd02603">
    <property type="entry name" value="HAD_sEH-N_like"/>
    <property type="match status" value="1"/>
</dbReference>
<dbReference type="NCBIfam" id="TIGR01509">
    <property type="entry name" value="HAD-SF-IA-v3"/>
    <property type="match status" value="1"/>
</dbReference>
<evidence type="ECO:0000313" key="1">
    <source>
        <dbReference type="EMBL" id="MBE2997417.1"/>
    </source>
</evidence>
<dbReference type="InterPro" id="IPR006439">
    <property type="entry name" value="HAD-SF_hydro_IA"/>
</dbReference>
<dbReference type="InterPro" id="IPR036412">
    <property type="entry name" value="HAD-like_sf"/>
</dbReference>
<comment type="caution">
    <text evidence="1">The sequence shown here is derived from an EMBL/GenBank/DDBJ whole genome shotgun (WGS) entry which is preliminary data.</text>
</comment>
<sequence>MHTVIFDYAEVLAHTRAPDVADRFLDLAEVGEERFWHAWWRHRWAYNLGGSADEFWSAVSEELGAGWDDATRHQLWATDMAGCLRPLPETLRVVQELADRGVRLALLSDAPADLAELLRRSPALAPFESLYFSCDLGVCKPDPNAFEQVLADLGAPAEGTWFIDDRGSNVDAARALGLRGHRFEDADALRSDLDPVLAG</sequence>
<gene>
    <name evidence="1" type="ORF">IDM40_01675</name>
</gene>
<name>A0ABR9P0R7_9ACTN</name>
<dbReference type="RefSeq" id="WP_193120056.1">
    <property type="nucleotide sequence ID" value="NZ_JADBGI010000001.1"/>
</dbReference>
<dbReference type="EMBL" id="JADBGI010000001">
    <property type="protein sequence ID" value="MBE2997417.1"/>
    <property type="molecule type" value="Genomic_DNA"/>
</dbReference>
<keyword evidence="2" id="KW-1185">Reference proteome</keyword>
<organism evidence="1 2">
    <name type="scientific">Nocardiopsis coralli</name>
    <dbReference type="NCBI Taxonomy" id="2772213"/>
    <lineage>
        <taxon>Bacteria</taxon>
        <taxon>Bacillati</taxon>
        <taxon>Actinomycetota</taxon>
        <taxon>Actinomycetes</taxon>
        <taxon>Streptosporangiales</taxon>
        <taxon>Nocardiopsidaceae</taxon>
        <taxon>Nocardiopsis</taxon>
    </lineage>
</organism>
<dbReference type="PANTHER" id="PTHR43611:SF3">
    <property type="entry name" value="FLAVIN MONONUCLEOTIDE HYDROLASE 1, CHLOROPLATIC"/>
    <property type="match status" value="1"/>
</dbReference>
<dbReference type="PRINTS" id="PR00413">
    <property type="entry name" value="HADHALOGNASE"/>
</dbReference>
<dbReference type="SFLD" id="SFLDG01129">
    <property type="entry name" value="C1.5:_HAD__Beta-PGM__Phosphata"/>
    <property type="match status" value="1"/>
</dbReference>
<dbReference type="SUPFAM" id="SSF56784">
    <property type="entry name" value="HAD-like"/>
    <property type="match status" value="1"/>
</dbReference>
<dbReference type="InterPro" id="IPR023214">
    <property type="entry name" value="HAD_sf"/>
</dbReference>
<evidence type="ECO:0000313" key="2">
    <source>
        <dbReference type="Proteomes" id="UP000806528"/>
    </source>
</evidence>
<dbReference type="SFLD" id="SFLDS00003">
    <property type="entry name" value="Haloacid_Dehalogenase"/>
    <property type="match status" value="1"/>
</dbReference>
<dbReference type="Pfam" id="PF00702">
    <property type="entry name" value="Hydrolase"/>
    <property type="match status" value="1"/>
</dbReference>
<dbReference type="PANTHER" id="PTHR43611">
    <property type="entry name" value="ALPHA-D-GLUCOSE 1-PHOSPHATE PHOSPHATASE"/>
    <property type="match status" value="1"/>
</dbReference>
<dbReference type="Gene3D" id="3.40.50.1000">
    <property type="entry name" value="HAD superfamily/HAD-like"/>
    <property type="match status" value="1"/>
</dbReference>
<dbReference type="Proteomes" id="UP000806528">
    <property type="component" value="Unassembled WGS sequence"/>
</dbReference>
<protein>
    <submittedName>
        <fullName evidence="1">HAD family phosphatase</fullName>
    </submittedName>
</protein>
<accession>A0ABR9P0R7</accession>